<accession>A0A2K3LJI1</accession>
<keyword evidence="1" id="KW-0808">Transferase</keyword>
<name>A0A2K3LJI1_TRIPR</name>
<evidence type="ECO:0000313" key="2">
    <source>
        <dbReference type="Proteomes" id="UP000236291"/>
    </source>
</evidence>
<reference evidence="1 2" key="2">
    <citation type="journal article" date="2017" name="Front. Plant Sci.">
        <title>Gene Classification and Mining of Molecular Markers Useful in Red Clover (Trifolium pratense) Breeding.</title>
        <authorList>
            <person name="Istvanek J."/>
            <person name="Dluhosova J."/>
            <person name="Dluhos P."/>
            <person name="Patkova L."/>
            <person name="Nedelnik J."/>
            <person name="Repkova J."/>
        </authorList>
    </citation>
    <scope>NUCLEOTIDE SEQUENCE [LARGE SCALE GENOMIC DNA]</scope>
    <source>
        <strain evidence="2">cv. Tatra</strain>
        <tissue evidence="1">Young leaves</tissue>
    </source>
</reference>
<sequence length="152" mass="17194">RWSSSGSIGKSSSSNWSNMSRGYSFDDWMLLIFGLQMTLYGWVPKVGLMENIGNSWLTEAASVLGYRVGKVPFMYLGLPIGVGPRRLLFWVVAQYGEAAQLNTFSFLMVFAPLWNLVRSWIGISSADPEMVQEHLIQFTHCSRGPRARRSFM</sequence>
<organism evidence="1 2">
    <name type="scientific">Trifolium pratense</name>
    <name type="common">Red clover</name>
    <dbReference type="NCBI Taxonomy" id="57577"/>
    <lineage>
        <taxon>Eukaryota</taxon>
        <taxon>Viridiplantae</taxon>
        <taxon>Streptophyta</taxon>
        <taxon>Embryophyta</taxon>
        <taxon>Tracheophyta</taxon>
        <taxon>Spermatophyta</taxon>
        <taxon>Magnoliopsida</taxon>
        <taxon>eudicotyledons</taxon>
        <taxon>Gunneridae</taxon>
        <taxon>Pentapetalae</taxon>
        <taxon>rosids</taxon>
        <taxon>fabids</taxon>
        <taxon>Fabales</taxon>
        <taxon>Fabaceae</taxon>
        <taxon>Papilionoideae</taxon>
        <taxon>50 kb inversion clade</taxon>
        <taxon>NPAAA clade</taxon>
        <taxon>Hologalegina</taxon>
        <taxon>IRL clade</taxon>
        <taxon>Trifolieae</taxon>
        <taxon>Trifolium</taxon>
    </lineage>
</organism>
<feature type="non-terminal residue" evidence="1">
    <location>
        <position position="1"/>
    </location>
</feature>
<dbReference type="GO" id="GO:0016301">
    <property type="term" value="F:kinase activity"/>
    <property type="evidence" value="ECO:0007669"/>
    <property type="project" value="UniProtKB-KW"/>
</dbReference>
<keyword evidence="1" id="KW-0418">Kinase</keyword>
<dbReference type="Proteomes" id="UP000236291">
    <property type="component" value="Unassembled WGS sequence"/>
</dbReference>
<dbReference type="EMBL" id="ASHM01034545">
    <property type="protein sequence ID" value="PNX78686.1"/>
    <property type="molecule type" value="Genomic_DNA"/>
</dbReference>
<comment type="caution">
    <text evidence="1">The sequence shown here is derived from an EMBL/GenBank/DDBJ whole genome shotgun (WGS) entry which is preliminary data.</text>
</comment>
<protein>
    <submittedName>
        <fullName evidence="1">Cysteine-rich receptor-like protein kinase</fullName>
    </submittedName>
</protein>
<reference evidence="1 2" key="1">
    <citation type="journal article" date="2014" name="Am. J. Bot.">
        <title>Genome assembly and annotation for red clover (Trifolium pratense; Fabaceae).</title>
        <authorList>
            <person name="Istvanek J."/>
            <person name="Jaros M."/>
            <person name="Krenek A."/>
            <person name="Repkova J."/>
        </authorList>
    </citation>
    <scope>NUCLEOTIDE SEQUENCE [LARGE SCALE GENOMIC DNA]</scope>
    <source>
        <strain evidence="2">cv. Tatra</strain>
        <tissue evidence="1">Young leaves</tissue>
    </source>
</reference>
<gene>
    <name evidence="1" type="ORF">L195_g034664</name>
</gene>
<evidence type="ECO:0000313" key="1">
    <source>
        <dbReference type="EMBL" id="PNX78686.1"/>
    </source>
</evidence>
<proteinExistence type="predicted"/>
<dbReference type="AlphaFoldDB" id="A0A2K3LJI1"/>
<keyword evidence="1" id="KW-0675">Receptor</keyword>